<accession>A0A5B0PBJ6</accession>
<evidence type="ECO:0000313" key="2">
    <source>
        <dbReference type="EMBL" id="KAA1097994.1"/>
    </source>
</evidence>
<feature type="chain" id="PRO_5022921198" evidence="1">
    <location>
        <begin position="24"/>
        <end position="106"/>
    </location>
</feature>
<keyword evidence="3" id="KW-1185">Reference proteome</keyword>
<feature type="signal peptide" evidence="1">
    <location>
        <begin position="1"/>
        <end position="23"/>
    </location>
</feature>
<proteinExistence type="predicted"/>
<gene>
    <name evidence="2" type="ORF">PGT21_026191</name>
</gene>
<protein>
    <submittedName>
        <fullName evidence="2">Uncharacterized protein</fullName>
    </submittedName>
</protein>
<dbReference type="EMBL" id="VSWC01000066">
    <property type="protein sequence ID" value="KAA1097994.1"/>
    <property type="molecule type" value="Genomic_DNA"/>
</dbReference>
<evidence type="ECO:0000313" key="3">
    <source>
        <dbReference type="Proteomes" id="UP000324748"/>
    </source>
</evidence>
<organism evidence="2 3">
    <name type="scientific">Puccinia graminis f. sp. tritici</name>
    <dbReference type="NCBI Taxonomy" id="56615"/>
    <lineage>
        <taxon>Eukaryota</taxon>
        <taxon>Fungi</taxon>
        <taxon>Dikarya</taxon>
        <taxon>Basidiomycota</taxon>
        <taxon>Pucciniomycotina</taxon>
        <taxon>Pucciniomycetes</taxon>
        <taxon>Pucciniales</taxon>
        <taxon>Pucciniaceae</taxon>
        <taxon>Puccinia</taxon>
    </lineage>
</organism>
<sequence>MWSLSVRFIIGTILLLWVLVVAGSRPVSDPLASVGPNFLLKSGDQHAKRALSEMKMPSSGQVARIHSMIIVWKRNTSGQAPGIQSVPCAHQETQLGLPSNGQESWG</sequence>
<comment type="caution">
    <text evidence="2">The sequence shown here is derived from an EMBL/GenBank/DDBJ whole genome shotgun (WGS) entry which is preliminary data.</text>
</comment>
<name>A0A5B0PBJ6_PUCGR</name>
<dbReference type="Proteomes" id="UP000324748">
    <property type="component" value="Unassembled WGS sequence"/>
</dbReference>
<keyword evidence="1" id="KW-0732">Signal</keyword>
<dbReference type="AlphaFoldDB" id="A0A5B0PBJ6"/>
<reference evidence="2 3" key="1">
    <citation type="submission" date="2019-05" db="EMBL/GenBank/DDBJ databases">
        <title>Emergence of the Ug99 lineage of the wheat stem rust pathogen through somatic hybridization.</title>
        <authorList>
            <person name="Li F."/>
            <person name="Upadhyaya N.M."/>
            <person name="Sperschneider J."/>
            <person name="Matny O."/>
            <person name="Nguyen-Phuc H."/>
            <person name="Mago R."/>
            <person name="Raley C."/>
            <person name="Miller M.E."/>
            <person name="Silverstein K.A.T."/>
            <person name="Henningsen E."/>
            <person name="Hirsch C.D."/>
            <person name="Visser B."/>
            <person name="Pretorius Z.A."/>
            <person name="Steffenson B.J."/>
            <person name="Schwessinger B."/>
            <person name="Dodds P.N."/>
            <person name="Figueroa M."/>
        </authorList>
    </citation>
    <scope>NUCLEOTIDE SEQUENCE [LARGE SCALE GENOMIC DNA]</scope>
    <source>
        <strain evidence="2">21-0</strain>
    </source>
</reference>
<evidence type="ECO:0000256" key="1">
    <source>
        <dbReference type="SAM" id="SignalP"/>
    </source>
</evidence>